<protein>
    <recommendedName>
        <fullName evidence="3">Lipoprotein</fullName>
    </recommendedName>
</protein>
<keyword evidence="2" id="KW-1185">Reference proteome</keyword>
<sequence length="205" mass="21301">MNVKAASSAAALALLLAGGCRRDEVTHYRVPKEKEEAPAGLTSAAVTSAPPGMAGDVPPPPPPSGAARLTWTLPSGWTQSLTGGMRYATLKTPVTGKLDVSVVVLPGPAGGELANVNRWRNQIGLPPLDEAAMAKARRTVSTKAGPLAVYDFTSDGQQKSRVVAGLAEAGGSTWFLKMTGDEQPVSAARAQFLRLLESLRLDDAS</sequence>
<name>A0A7I9VNY4_9BACT</name>
<gene>
    <name evidence="1" type="ORF">AMYX_25410</name>
</gene>
<proteinExistence type="predicted"/>
<evidence type="ECO:0000313" key="2">
    <source>
        <dbReference type="Proteomes" id="UP000503640"/>
    </source>
</evidence>
<organism evidence="1 2">
    <name type="scientific">Anaeromyxobacter diazotrophicus</name>
    <dbReference type="NCBI Taxonomy" id="2590199"/>
    <lineage>
        <taxon>Bacteria</taxon>
        <taxon>Pseudomonadati</taxon>
        <taxon>Myxococcota</taxon>
        <taxon>Myxococcia</taxon>
        <taxon>Myxococcales</taxon>
        <taxon>Cystobacterineae</taxon>
        <taxon>Anaeromyxobacteraceae</taxon>
        <taxon>Anaeromyxobacter</taxon>
    </lineage>
</organism>
<comment type="caution">
    <text evidence="1">The sequence shown here is derived from an EMBL/GenBank/DDBJ whole genome shotgun (WGS) entry which is preliminary data.</text>
</comment>
<dbReference type="AlphaFoldDB" id="A0A7I9VNY4"/>
<evidence type="ECO:0008006" key="3">
    <source>
        <dbReference type="Google" id="ProtNLM"/>
    </source>
</evidence>
<evidence type="ECO:0000313" key="1">
    <source>
        <dbReference type="EMBL" id="GEJ57800.1"/>
    </source>
</evidence>
<dbReference type="RefSeq" id="WP_176065691.1">
    <property type="nucleotide sequence ID" value="NZ_BJTG01000005.1"/>
</dbReference>
<dbReference type="Proteomes" id="UP000503640">
    <property type="component" value="Unassembled WGS sequence"/>
</dbReference>
<reference evidence="2" key="1">
    <citation type="journal article" date="2020" name="Appl. Environ. Microbiol.">
        <title>Diazotrophic Anaeromyxobacter Isolates from Soils.</title>
        <authorList>
            <person name="Masuda Y."/>
            <person name="Yamanaka H."/>
            <person name="Xu Z.X."/>
            <person name="Shiratori Y."/>
            <person name="Aono T."/>
            <person name="Amachi S."/>
            <person name="Senoo K."/>
            <person name="Itoh H."/>
        </authorList>
    </citation>
    <scope>NUCLEOTIDE SEQUENCE [LARGE SCALE GENOMIC DNA]</scope>
    <source>
        <strain evidence="2">R267</strain>
    </source>
</reference>
<accession>A0A7I9VNY4</accession>
<dbReference type="EMBL" id="BJTG01000005">
    <property type="protein sequence ID" value="GEJ57800.1"/>
    <property type="molecule type" value="Genomic_DNA"/>
</dbReference>
<dbReference type="PROSITE" id="PS51257">
    <property type="entry name" value="PROKAR_LIPOPROTEIN"/>
    <property type="match status" value="1"/>
</dbReference>